<dbReference type="Pfam" id="PF13380">
    <property type="entry name" value="CoA_binding_2"/>
    <property type="match status" value="1"/>
</dbReference>
<keyword evidence="2" id="KW-0547">Nucleotide-binding</keyword>
<evidence type="ECO:0000256" key="1">
    <source>
        <dbReference type="ARBA" id="ARBA00022598"/>
    </source>
</evidence>
<dbReference type="Gene3D" id="3.30.1490.20">
    <property type="entry name" value="ATP-grasp fold, A domain"/>
    <property type="match status" value="1"/>
</dbReference>
<dbReference type="Proteomes" id="UP000228689">
    <property type="component" value="Unassembled WGS sequence"/>
</dbReference>
<dbReference type="InterPro" id="IPR013815">
    <property type="entry name" value="ATP_grasp_subdomain_1"/>
</dbReference>
<dbReference type="InterPro" id="IPR003781">
    <property type="entry name" value="CoA-bd"/>
</dbReference>
<gene>
    <name evidence="5" type="ORF">COY67_00510</name>
</gene>
<keyword evidence="3" id="KW-0067">ATP-binding</keyword>
<dbReference type="Gene3D" id="3.30.470.20">
    <property type="entry name" value="ATP-grasp fold, B domain"/>
    <property type="match status" value="1"/>
</dbReference>
<dbReference type="GO" id="GO:0043758">
    <property type="term" value="F:acetate-CoA ligase (ADP-forming) activity"/>
    <property type="evidence" value="ECO:0007669"/>
    <property type="project" value="InterPro"/>
</dbReference>
<sequence length="675" mass="74326">MNLDNFFQPKSIALIGASRDTTSLGFNLLNNLLKYGYAGKLYPVNPKAKTILNLICFSAVKEIKGIIDLAIIMVPAAIVKNVLIECGQKKIKAAIIISSGFKEMDATGAELEKELVMIAANYHMRLLGPNCLGLINPHLNLNASFAEGLPERGNISLISQSGAMAVAILDWAYQTKLGFSKIVSIGNKADLSEIELLEYLAQDKSTEVILLYLESIKDGRRFMEIASEISLRKPIIALKAGNSAASQQAILSHTGSLAGSLQTVETAFKQCGIIKANSIEDLFDYAKGFSLAPPLKNNRVAVITNAGGLGIVTTDALTETTLQLATLSTSTKSKLKEKLPASSSVNNPVDLVGDALTDRYDWALQQVLADKGVDGVMVILTSQTMTQEDQTAELIVKYVKQTKKPIFTCFMGGQDINSGRIILYQNNVPNFEFVTRMVKTVEQMYLYQSQKITVKFANIKYREKQIVHDQQQLPTIECEKLLIKHKLPVLKSELITDLGDLVKIKQWPIVMKIASTDIIHKKASNAVELNINTIEAARMSYQSIIHNVQKINPNADIDGVLYQPMMALGQEIIIGMKRDASFGPVMMFGMGGSLVEIFKDLSFAIAPVSKEQAMKMITRIRSFELIKDYDLSALADIIVRLANFSLSYNQISSIDLNPVMLYQKGAKIVDVRIML</sequence>
<evidence type="ECO:0000313" key="6">
    <source>
        <dbReference type="Proteomes" id="UP000228689"/>
    </source>
</evidence>
<dbReference type="InterPro" id="IPR036291">
    <property type="entry name" value="NAD(P)-bd_dom_sf"/>
</dbReference>
<dbReference type="AlphaFoldDB" id="A0A2M7REY6"/>
<dbReference type="Pfam" id="PF13607">
    <property type="entry name" value="Succ_CoA_lig"/>
    <property type="match status" value="1"/>
</dbReference>
<dbReference type="InterPro" id="IPR016102">
    <property type="entry name" value="Succinyl-CoA_synth-like"/>
</dbReference>
<dbReference type="SUPFAM" id="SSF52210">
    <property type="entry name" value="Succinyl-CoA synthetase domains"/>
    <property type="match status" value="2"/>
</dbReference>
<dbReference type="EMBL" id="PFMC01000013">
    <property type="protein sequence ID" value="PIY95323.1"/>
    <property type="molecule type" value="Genomic_DNA"/>
</dbReference>
<evidence type="ECO:0000256" key="2">
    <source>
        <dbReference type="ARBA" id="ARBA00022741"/>
    </source>
</evidence>
<evidence type="ECO:0000313" key="5">
    <source>
        <dbReference type="EMBL" id="PIY95323.1"/>
    </source>
</evidence>
<dbReference type="PANTHER" id="PTHR43334:SF1">
    <property type="entry name" value="3-HYDROXYPROPIONATE--COA LIGASE [ADP-FORMING]"/>
    <property type="match status" value="1"/>
</dbReference>
<dbReference type="Pfam" id="PF19045">
    <property type="entry name" value="Ligase_CoA_2"/>
    <property type="match status" value="1"/>
</dbReference>
<keyword evidence="1" id="KW-0436">Ligase</keyword>
<dbReference type="SUPFAM" id="SSF56059">
    <property type="entry name" value="Glutathione synthetase ATP-binding domain-like"/>
    <property type="match status" value="1"/>
</dbReference>
<evidence type="ECO:0000259" key="4">
    <source>
        <dbReference type="SMART" id="SM00881"/>
    </source>
</evidence>
<comment type="caution">
    <text evidence="5">The sequence shown here is derived from an EMBL/GenBank/DDBJ whole genome shotgun (WGS) entry which is preliminary data.</text>
</comment>
<dbReference type="InterPro" id="IPR051538">
    <property type="entry name" value="Acyl-CoA_Synth/Transferase"/>
</dbReference>
<protein>
    <submittedName>
        <fullName evidence="5">Acyl-CoA synthetase</fullName>
    </submittedName>
</protein>
<proteinExistence type="predicted"/>
<dbReference type="Gene3D" id="3.40.50.720">
    <property type="entry name" value="NAD(P)-binding Rossmann-like Domain"/>
    <property type="match status" value="1"/>
</dbReference>
<accession>A0A2M7REY6</accession>
<dbReference type="Gene3D" id="3.40.50.261">
    <property type="entry name" value="Succinyl-CoA synthetase domains"/>
    <property type="match status" value="2"/>
</dbReference>
<dbReference type="GO" id="GO:0005524">
    <property type="term" value="F:ATP binding"/>
    <property type="evidence" value="ECO:0007669"/>
    <property type="project" value="UniProtKB-KW"/>
</dbReference>
<name>A0A2M7REY6_9BACT</name>
<evidence type="ECO:0000256" key="3">
    <source>
        <dbReference type="ARBA" id="ARBA00022840"/>
    </source>
</evidence>
<feature type="domain" description="CoA-binding" evidence="4">
    <location>
        <begin position="6"/>
        <end position="101"/>
    </location>
</feature>
<dbReference type="InterPro" id="IPR043938">
    <property type="entry name" value="Ligase_CoA_dom"/>
</dbReference>
<organism evidence="5 6">
    <name type="scientific">Candidatus Komeilibacteria bacterium CG_4_10_14_0_8_um_filter_37_78</name>
    <dbReference type="NCBI Taxonomy" id="1974471"/>
    <lineage>
        <taxon>Bacteria</taxon>
        <taxon>Candidatus Komeiliibacteriota</taxon>
    </lineage>
</organism>
<dbReference type="SUPFAM" id="SSF51735">
    <property type="entry name" value="NAD(P)-binding Rossmann-fold domains"/>
    <property type="match status" value="1"/>
</dbReference>
<dbReference type="SMART" id="SM00881">
    <property type="entry name" value="CoA_binding"/>
    <property type="match status" value="1"/>
</dbReference>
<dbReference type="InterPro" id="IPR032875">
    <property type="entry name" value="Succ_CoA_lig_flav_dom"/>
</dbReference>
<reference evidence="6" key="1">
    <citation type="submission" date="2017-09" db="EMBL/GenBank/DDBJ databases">
        <title>Depth-based differentiation of microbial function through sediment-hosted aquifers and enrichment of novel symbionts in the deep terrestrial subsurface.</title>
        <authorList>
            <person name="Probst A.J."/>
            <person name="Ladd B."/>
            <person name="Jarett J.K."/>
            <person name="Geller-Mcgrath D.E."/>
            <person name="Sieber C.M.K."/>
            <person name="Emerson J.B."/>
            <person name="Anantharaman K."/>
            <person name="Thomas B.C."/>
            <person name="Malmstrom R."/>
            <person name="Stieglmeier M."/>
            <person name="Klingl A."/>
            <person name="Woyke T."/>
            <person name="Ryan C.M."/>
            <person name="Banfield J.F."/>
        </authorList>
    </citation>
    <scope>NUCLEOTIDE SEQUENCE [LARGE SCALE GENOMIC DNA]</scope>
</reference>
<dbReference type="PANTHER" id="PTHR43334">
    <property type="entry name" value="ACETATE--COA LIGASE [ADP-FORMING]"/>
    <property type="match status" value="1"/>
</dbReference>
<dbReference type="Pfam" id="PF13549">
    <property type="entry name" value="ATP-grasp_5"/>
    <property type="match status" value="1"/>
</dbReference>